<organism evidence="3 4">
    <name type="scientific">Halalkalibacter krulwichiae</name>
    <dbReference type="NCBI Taxonomy" id="199441"/>
    <lineage>
        <taxon>Bacteria</taxon>
        <taxon>Bacillati</taxon>
        <taxon>Bacillota</taxon>
        <taxon>Bacilli</taxon>
        <taxon>Bacillales</taxon>
        <taxon>Bacillaceae</taxon>
        <taxon>Halalkalibacter</taxon>
    </lineage>
</organism>
<dbReference type="InterPro" id="IPR002471">
    <property type="entry name" value="Pept_S9_AS"/>
</dbReference>
<dbReference type="PROSITE" id="PS00708">
    <property type="entry name" value="PRO_ENDOPEP_SER"/>
    <property type="match status" value="1"/>
</dbReference>
<dbReference type="Proteomes" id="UP000193006">
    <property type="component" value="Chromosome"/>
</dbReference>
<reference evidence="3 4" key="1">
    <citation type="submission" date="2017-04" db="EMBL/GenBank/DDBJ databases">
        <title>Bacillus krulwichiae AM31D Genome sequencing and assembly.</title>
        <authorList>
            <person name="Krulwich T.A."/>
            <person name="Anastor L."/>
            <person name="Ehrlich R."/>
            <person name="Ehrlich G.D."/>
            <person name="Janto B."/>
        </authorList>
    </citation>
    <scope>NUCLEOTIDE SEQUENCE [LARGE SCALE GENOMIC DNA]</scope>
    <source>
        <strain evidence="3 4">AM31D</strain>
    </source>
</reference>
<dbReference type="EMBL" id="CP020814">
    <property type="protein sequence ID" value="ARK31798.1"/>
    <property type="molecule type" value="Genomic_DNA"/>
</dbReference>
<dbReference type="GO" id="GO:0052689">
    <property type="term" value="F:carboxylic ester hydrolase activity"/>
    <property type="evidence" value="ECO:0007669"/>
    <property type="project" value="TreeGrafter"/>
</dbReference>
<keyword evidence="4" id="KW-1185">Reference proteome</keyword>
<dbReference type="STRING" id="199441.BkAM31D_19235"/>
<evidence type="ECO:0000313" key="3">
    <source>
        <dbReference type="EMBL" id="ARK31798.1"/>
    </source>
</evidence>
<dbReference type="GO" id="GO:0004252">
    <property type="term" value="F:serine-type endopeptidase activity"/>
    <property type="evidence" value="ECO:0007669"/>
    <property type="project" value="InterPro"/>
</dbReference>
<sequence length="263" mass="30341">MMKLIHKQRIPSPHPKIKLYLITYWSEGLKVKGYMAVPEGEGQFPGLLYLRGGIKNVGMVRIQRVIQWAAEGLLVVAPFYRGNKGGQGQEDFCGNDRNDAINAFDLLESHPQVDKKSIHILGFSRGGVMGLLTAQARQQAASVVCWNGVTDMVLTYEERVDLRRMMKRVIGGTPTKFPKRYAWRTPLHFLKDLKARVLIIHGVQDEHVSIQHAYLLEKQCKLVNKEVKRWYFDQFSHHFPVDWQRRILKEAAKWMKNESSIMV</sequence>
<evidence type="ECO:0000313" key="4">
    <source>
        <dbReference type="Proteomes" id="UP000193006"/>
    </source>
</evidence>
<proteinExistence type="predicted"/>
<dbReference type="KEGG" id="bkw:BkAM31D_19235"/>
<dbReference type="InterPro" id="IPR053145">
    <property type="entry name" value="AB_hydrolase_Est10"/>
</dbReference>
<dbReference type="Gene3D" id="3.40.50.1820">
    <property type="entry name" value="alpha/beta hydrolase"/>
    <property type="match status" value="1"/>
</dbReference>
<dbReference type="RefSeq" id="WP_066159010.1">
    <property type="nucleotide sequence ID" value="NZ_CP020814.1"/>
</dbReference>
<dbReference type="SUPFAM" id="SSF53474">
    <property type="entry name" value="alpha/beta-Hydrolases"/>
    <property type="match status" value="1"/>
</dbReference>
<dbReference type="PANTHER" id="PTHR43265:SF1">
    <property type="entry name" value="ESTERASE ESTD"/>
    <property type="match status" value="1"/>
</dbReference>
<dbReference type="AlphaFoldDB" id="A0A1X9MED7"/>
<gene>
    <name evidence="3" type="ORF">BkAM31D_19235</name>
</gene>
<dbReference type="InterPro" id="IPR029058">
    <property type="entry name" value="AB_hydrolase_fold"/>
</dbReference>
<dbReference type="InterPro" id="IPR001375">
    <property type="entry name" value="Peptidase_S9_cat"/>
</dbReference>
<evidence type="ECO:0000259" key="2">
    <source>
        <dbReference type="Pfam" id="PF00326"/>
    </source>
</evidence>
<evidence type="ECO:0000256" key="1">
    <source>
        <dbReference type="ARBA" id="ARBA00022801"/>
    </source>
</evidence>
<dbReference type="Pfam" id="PF00326">
    <property type="entry name" value="Peptidase_S9"/>
    <property type="match status" value="1"/>
</dbReference>
<dbReference type="GO" id="GO:0006508">
    <property type="term" value="P:proteolysis"/>
    <property type="evidence" value="ECO:0007669"/>
    <property type="project" value="InterPro"/>
</dbReference>
<keyword evidence="1" id="KW-0378">Hydrolase</keyword>
<dbReference type="PANTHER" id="PTHR43265">
    <property type="entry name" value="ESTERASE ESTD"/>
    <property type="match status" value="1"/>
</dbReference>
<protein>
    <submittedName>
        <fullName evidence="3">Prolyl oligopeptidase family protein</fullName>
    </submittedName>
</protein>
<accession>A0A1X9MED7</accession>
<name>A0A1X9MED7_9BACI</name>
<feature type="domain" description="Peptidase S9 prolyl oligopeptidase catalytic" evidence="2">
    <location>
        <begin position="66"/>
        <end position="257"/>
    </location>
</feature>